<accession>A0A0S3PYH4</accession>
<name>A0A0S3PYH4_9BRAD</name>
<protein>
    <recommendedName>
        <fullName evidence="1">BioF2-like acetyltransferase domain-containing protein</fullName>
    </recommendedName>
</protein>
<evidence type="ECO:0000313" key="2">
    <source>
        <dbReference type="EMBL" id="BAT60983.1"/>
    </source>
</evidence>
<dbReference type="Proteomes" id="UP000236884">
    <property type="component" value="Chromosome"/>
</dbReference>
<dbReference type="Pfam" id="PF13480">
    <property type="entry name" value="Acetyltransf_6"/>
    <property type="match status" value="1"/>
</dbReference>
<sequence length="392" mass="42814">MNRSTAYPLATTAEGVEKPAQTWCETVDLAAVPDRPWLALAENALAPNPYYDPTWAKTALQGARVTSGARALLAWQGEGRGRLIGLLPVVSAWQAVKLPLPIMYAWQGYGPLSMPLIDRRFAPEAWRKLCAAAVADGARAIVLPYAEMGSELLSVIDPSGEAVSNPLRQYTRAQLDARQSLDAAIGATSMRTLQRSRRRLEQQGNVQLRVARQPHEIRAALEAFLQLEQQGWKAQKGTALAQHAGDAAFIRKAAPEMAARGALDILTLYVGERPIASGIVVRQGRLASWFKIGFDQAMAKFSPGLQLALEVTRHYCADPIVEAVDSNTEADSSFVDPLWKDRVTMGRLLIPTRAADPVVPMLRGVLDAREAGRNQLRRLRDRLRGGKAAKAS</sequence>
<evidence type="ECO:0000259" key="1">
    <source>
        <dbReference type="Pfam" id="PF13480"/>
    </source>
</evidence>
<dbReference type="EMBL" id="AP014946">
    <property type="protein sequence ID" value="BAT60983.1"/>
    <property type="molecule type" value="Genomic_DNA"/>
</dbReference>
<organism evidence="2 3">
    <name type="scientific">Variibacter gotjawalensis</name>
    <dbReference type="NCBI Taxonomy" id="1333996"/>
    <lineage>
        <taxon>Bacteria</taxon>
        <taxon>Pseudomonadati</taxon>
        <taxon>Pseudomonadota</taxon>
        <taxon>Alphaproteobacteria</taxon>
        <taxon>Hyphomicrobiales</taxon>
        <taxon>Nitrobacteraceae</taxon>
        <taxon>Variibacter</taxon>
    </lineage>
</organism>
<dbReference type="OrthoDB" id="213519at2"/>
<dbReference type="AlphaFoldDB" id="A0A0S3PYH4"/>
<keyword evidence="3" id="KW-1185">Reference proteome</keyword>
<feature type="domain" description="BioF2-like acetyltransferase" evidence="1">
    <location>
        <begin position="190"/>
        <end position="325"/>
    </location>
</feature>
<dbReference type="SUPFAM" id="SSF55729">
    <property type="entry name" value="Acyl-CoA N-acyltransferases (Nat)"/>
    <property type="match status" value="1"/>
</dbReference>
<gene>
    <name evidence="2" type="ORF">GJW-30_1_03533</name>
</gene>
<dbReference type="InterPro" id="IPR016181">
    <property type="entry name" value="Acyl_CoA_acyltransferase"/>
</dbReference>
<dbReference type="KEGG" id="vgo:GJW-30_1_03533"/>
<proteinExistence type="predicted"/>
<dbReference type="RefSeq" id="WP_096357654.1">
    <property type="nucleotide sequence ID" value="NZ_AP014946.1"/>
</dbReference>
<evidence type="ECO:0000313" key="3">
    <source>
        <dbReference type="Proteomes" id="UP000236884"/>
    </source>
</evidence>
<reference evidence="2 3" key="1">
    <citation type="submission" date="2015-08" db="EMBL/GenBank/DDBJ databases">
        <title>Investigation of the bacterial diversity of lava forest soil.</title>
        <authorList>
            <person name="Lee J.S."/>
        </authorList>
    </citation>
    <scope>NUCLEOTIDE SEQUENCE [LARGE SCALE GENOMIC DNA]</scope>
    <source>
        <strain evidence="2 3">GJW-30</strain>
    </source>
</reference>
<dbReference type="InterPro" id="IPR038740">
    <property type="entry name" value="BioF2-like_GNAT_dom"/>
</dbReference>